<dbReference type="EMBL" id="JACQPB010000042">
    <property type="protein sequence ID" value="MBI4210810.1"/>
    <property type="molecule type" value="Genomic_DNA"/>
</dbReference>
<dbReference type="InterPro" id="IPR013783">
    <property type="entry name" value="Ig-like_fold"/>
</dbReference>
<name>A0A8T3YM70_9ARCH</name>
<organism evidence="1 2">
    <name type="scientific">Candidatus Iainarchaeum sp</name>
    <dbReference type="NCBI Taxonomy" id="3101447"/>
    <lineage>
        <taxon>Archaea</taxon>
        <taxon>Candidatus Iainarchaeota</taxon>
        <taxon>Candidatus Iainarchaeia</taxon>
        <taxon>Candidatus Iainarchaeales</taxon>
        <taxon>Candidatus Iainarchaeaceae</taxon>
        <taxon>Candidatus Iainarchaeum</taxon>
    </lineage>
</organism>
<proteinExistence type="predicted"/>
<evidence type="ECO:0000313" key="1">
    <source>
        <dbReference type="EMBL" id="MBI4210810.1"/>
    </source>
</evidence>
<sequence>MASPFSLLVAAVVAAALLYAALAYFSPQEAGAFEKFSRELDLAEATEGSFHSADILLKGGTAMKADGLDTATRSVRFQCTSEQACLGDAVEVMVRQMVVRSDIRAKVHFRCVRSGGIDSCTAYIGAEPAQLELSGLAVDAQVESGEAFDVSFGVKNTGSLDSVEGEYDVGVFLRSTENGKPLETLKKELKESLGRIAPSDSRKISVRLSVDSPGKYVLRATAKGKESGEAKQEKEFTVIDTVNAACKATEKGAITLEEGKCRTEYLCGGCSFEYECISKWREKGIDTGNVYTGDEKGIVVESEPIGGTCV</sequence>
<evidence type="ECO:0008006" key="3">
    <source>
        <dbReference type="Google" id="ProtNLM"/>
    </source>
</evidence>
<protein>
    <recommendedName>
        <fullName evidence="3">CARDB domain-containing protein</fullName>
    </recommendedName>
</protein>
<gene>
    <name evidence="1" type="ORF">HY544_04865</name>
</gene>
<reference evidence="1" key="1">
    <citation type="submission" date="2020-07" db="EMBL/GenBank/DDBJ databases">
        <title>Huge and variable diversity of episymbiotic CPR bacteria and DPANN archaea in groundwater ecosystems.</title>
        <authorList>
            <person name="He C.Y."/>
            <person name="Keren R."/>
            <person name="Whittaker M."/>
            <person name="Farag I.F."/>
            <person name="Doudna J."/>
            <person name="Cate J.H.D."/>
            <person name="Banfield J.F."/>
        </authorList>
    </citation>
    <scope>NUCLEOTIDE SEQUENCE</scope>
    <source>
        <strain evidence="1">NC_groundwater_1296_Ag_S-0.2um_52_80</strain>
    </source>
</reference>
<comment type="caution">
    <text evidence="1">The sequence shown here is derived from an EMBL/GenBank/DDBJ whole genome shotgun (WGS) entry which is preliminary data.</text>
</comment>
<dbReference type="Proteomes" id="UP000732298">
    <property type="component" value="Unassembled WGS sequence"/>
</dbReference>
<accession>A0A8T3YM70</accession>
<evidence type="ECO:0000313" key="2">
    <source>
        <dbReference type="Proteomes" id="UP000732298"/>
    </source>
</evidence>
<dbReference type="AlphaFoldDB" id="A0A8T3YM70"/>
<dbReference type="Gene3D" id="2.60.40.10">
    <property type="entry name" value="Immunoglobulins"/>
    <property type="match status" value="1"/>
</dbReference>